<dbReference type="EMBL" id="JALNTZ010000001">
    <property type="protein sequence ID" value="KAJ3665704.1"/>
    <property type="molecule type" value="Genomic_DNA"/>
</dbReference>
<organism evidence="3 4">
    <name type="scientific">Zophobas morio</name>
    <dbReference type="NCBI Taxonomy" id="2755281"/>
    <lineage>
        <taxon>Eukaryota</taxon>
        <taxon>Metazoa</taxon>
        <taxon>Ecdysozoa</taxon>
        <taxon>Arthropoda</taxon>
        <taxon>Hexapoda</taxon>
        <taxon>Insecta</taxon>
        <taxon>Pterygota</taxon>
        <taxon>Neoptera</taxon>
        <taxon>Endopterygota</taxon>
        <taxon>Coleoptera</taxon>
        <taxon>Polyphaga</taxon>
        <taxon>Cucujiformia</taxon>
        <taxon>Tenebrionidae</taxon>
        <taxon>Zophobas</taxon>
    </lineage>
</organism>
<comment type="caution">
    <text evidence="3">The sequence shown here is derived from an EMBL/GenBank/DDBJ whole genome shotgun (WGS) entry which is preliminary data.</text>
</comment>
<comment type="function">
    <text evidence="2">May mediate accelerated ATP-independent bidirectional transbilayer migration of phospholipids upon binding calcium ions that results in a loss of phospholipid asymmetry in the plasma membrane.</text>
</comment>
<dbReference type="AlphaFoldDB" id="A0AA38J2Y5"/>
<evidence type="ECO:0000256" key="1">
    <source>
        <dbReference type="ARBA" id="ARBA00005350"/>
    </source>
</evidence>
<sequence>MWGENLELLSLVLQTYDQRENNADFMQCRIEDQLGRKLYYVDENESLKRICCESTFPYDTYIFDNFDNQVIYLYHPPACNFCCWSFCSQTMEVSSPPGTPVATVEKVWEIFGATFTIKNPSGQIVLFIKGPRCPSGYSSRNVEFLILLSDGITQLGNVTKLWVGVEEMDDHYRITFPVLLDVKLKAALLGACFLIVNNWMPMTGFMPPPMILPPGQAPPPNCPPGLEYIALVDQLLIHQQIEILESQMVFYAAEDSACCDRMCCGSARPFGMQIFDNFQNEVIHLNRSIACQSWCCPCCLQSIEVSSPPGNVIGSVHQQWNLFYPTFAVKNANGYNSVENQRAVFHL</sequence>
<evidence type="ECO:0000256" key="2">
    <source>
        <dbReference type="RuleBase" id="RU363116"/>
    </source>
</evidence>
<gene>
    <name evidence="3" type="ORF">Zmor_001190</name>
</gene>
<reference evidence="3" key="1">
    <citation type="journal article" date="2023" name="G3 (Bethesda)">
        <title>Whole genome assemblies of Zophobas morio and Tenebrio molitor.</title>
        <authorList>
            <person name="Kaur S."/>
            <person name="Stinson S.A."/>
            <person name="diCenzo G.C."/>
        </authorList>
    </citation>
    <scope>NUCLEOTIDE SEQUENCE</scope>
    <source>
        <strain evidence="3">QUZm001</strain>
    </source>
</reference>
<keyword evidence="2" id="KW-0106">Calcium</keyword>
<dbReference type="Proteomes" id="UP001168821">
    <property type="component" value="Unassembled WGS sequence"/>
</dbReference>
<dbReference type="GO" id="GO:0005886">
    <property type="term" value="C:plasma membrane"/>
    <property type="evidence" value="ECO:0007669"/>
    <property type="project" value="TreeGrafter"/>
</dbReference>
<dbReference type="Pfam" id="PF03803">
    <property type="entry name" value="Scramblase"/>
    <property type="match status" value="2"/>
</dbReference>
<keyword evidence="4" id="KW-1185">Reference proteome</keyword>
<name>A0AA38J2Y5_9CUCU</name>
<accession>A0AA38J2Y5</accession>
<keyword evidence="2" id="KW-0564">Palmitate</keyword>
<keyword evidence="2" id="KW-0449">Lipoprotein</keyword>
<dbReference type="PANTHER" id="PTHR23248">
    <property type="entry name" value="PHOSPHOLIPID SCRAMBLASE-RELATED"/>
    <property type="match status" value="1"/>
</dbReference>
<dbReference type="GO" id="GO:0017128">
    <property type="term" value="F:phospholipid scramblase activity"/>
    <property type="evidence" value="ECO:0007669"/>
    <property type="project" value="InterPro"/>
</dbReference>
<protein>
    <recommendedName>
        <fullName evidence="2">Phospholipid scramblase</fullName>
    </recommendedName>
</protein>
<evidence type="ECO:0000313" key="3">
    <source>
        <dbReference type="EMBL" id="KAJ3665704.1"/>
    </source>
</evidence>
<evidence type="ECO:0000313" key="4">
    <source>
        <dbReference type="Proteomes" id="UP001168821"/>
    </source>
</evidence>
<proteinExistence type="inferred from homology"/>
<comment type="similarity">
    <text evidence="1 2">Belongs to the phospholipid scramblase family.</text>
</comment>
<dbReference type="InterPro" id="IPR005552">
    <property type="entry name" value="Scramblase"/>
</dbReference>
<dbReference type="PANTHER" id="PTHR23248:SF9">
    <property type="entry name" value="PHOSPHOLIPID SCRAMBLASE"/>
    <property type="match status" value="1"/>
</dbReference>
<comment type="cofactor">
    <cofactor evidence="2">
        <name>Ca(2+)</name>
        <dbReference type="ChEBI" id="CHEBI:29108"/>
    </cofactor>
</comment>